<dbReference type="InterPro" id="IPR036554">
    <property type="entry name" value="GHMP_kinase_C_sf"/>
</dbReference>
<dbReference type="PIRSF" id="PIRSF010376">
    <property type="entry name" value="IspE"/>
    <property type="match status" value="1"/>
</dbReference>
<protein>
    <recommendedName>
        <fullName evidence="3 10">4-diphosphocytidyl-2-C-methyl-D-erythritol kinase</fullName>
        <shortName evidence="10">CMK</shortName>
        <ecNumber evidence="2 10">2.7.1.148</ecNumber>
    </recommendedName>
    <alternativeName>
        <fullName evidence="9 10">4-(cytidine-5'-diphospho)-2-C-methyl-D-erythritol kinase</fullName>
    </alternativeName>
</protein>
<evidence type="ECO:0000256" key="3">
    <source>
        <dbReference type="ARBA" id="ARBA00017473"/>
    </source>
</evidence>
<accession>A0ABW3T0N7</accession>
<dbReference type="EMBL" id="JBHTLQ010000006">
    <property type="protein sequence ID" value="MFD1189807.1"/>
    <property type="molecule type" value="Genomic_DNA"/>
</dbReference>
<dbReference type="HAMAP" id="MF_00061">
    <property type="entry name" value="IspE"/>
    <property type="match status" value="1"/>
</dbReference>
<keyword evidence="4 10" id="KW-0808">Transferase</keyword>
<keyword evidence="6 10" id="KW-0418">Kinase</keyword>
<dbReference type="InterPro" id="IPR013750">
    <property type="entry name" value="GHMP_kinase_C_dom"/>
</dbReference>
<dbReference type="EC" id="2.7.1.148" evidence="2 10"/>
<comment type="caution">
    <text evidence="13">The sequence shown here is derived from an EMBL/GenBank/DDBJ whole genome shotgun (WGS) entry which is preliminary data.</text>
</comment>
<dbReference type="InterPro" id="IPR006204">
    <property type="entry name" value="GHMP_kinase_N_dom"/>
</dbReference>
<dbReference type="Pfam" id="PF00288">
    <property type="entry name" value="GHMP_kinases_N"/>
    <property type="match status" value="1"/>
</dbReference>
<sequence length="290" mass="30055">MTAETLAPAKINLFLHVGAPAPDGYHPLCSLMVFADIGDRVGVTEAPGFRLGGPYGPALEGEGDNLVLRAARALAGRLGGREVPGLILDKRLPVAAGLGGGSSDAGAALRLLREAWAPDLSDRDLEAVAASLGADGAACLWGRPVLAEGRGERLSAAPGLPVMDAVLVNPGVAVSTPAVYRAFDAAGRFSAVTPPPMPEAFESVEELAGWLAQTRNDLEPPALALAPQVADVLEVLAGEPETLFARMSGSGATCFALCAGDYEAETLAERLEAMRPDWWVERCRLGGPWA</sequence>
<evidence type="ECO:0000256" key="9">
    <source>
        <dbReference type="ARBA" id="ARBA00032554"/>
    </source>
</evidence>
<evidence type="ECO:0000256" key="8">
    <source>
        <dbReference type="ARBA" id="ARBA00023229"/>
    </source>
</evidence>
<feature type="active site" evidence="10">
    <location>
        <position position="135"/>
    </location>
</feature>
<dbReference type="InterPro" id="IPR020568">
    <property type="entry name" value="Ribosomal_Su5_D2-typ_SF"/>
</dbReference>
<keyword evidence="5 10" id="KW-0547">Nucleotide-binding</keyword>
<dbReference type="PANTHER" id="PTHR43527:SF2">
    <property type="entry name" value="4-DIPHOSPHOCYTIDYL-2-C-METHYL-D-ERYTHRITOL KINASE, CHLOROPLASTIC"/>
    <property type="match status" value="1"/>
</dbReference>
<evidence type="ECO:0000256" key="2">
    <source>
        <dbReference type="ARBA" id="ARBA00012052"/>
    </source>
</evidence>
<dbReference type="NCBIfam" id="TIGR00154">
    <property type="entry name" value="ispE"/>
    <property type="match status" value="1"/>
</dbReference>
<dbReference type="InterPro" id="IPR004424">
    <property type="entry name" value="IspE"/>
</dbReference>
<keyword evidence="14" id="KW-1185">Reference proteome</keyword>
<dbReference type="Gene3D" id="3.30.70.890">
    <property type="entry name" value="GHMP kinase, C-terminal domain"/>
    <property type="match status" value="1"/>
</dbReference>
<reference evidence="14" key="1">
    <citation type="journal article" date="2019" name="Int. J. Syst. Evol. Microbiol.">
        <title>The Global Catalogue of Microorganisms (GCM) 10K type strain sequencing project: providing services to taxonomists for standard genome sequencing and annotation.</title>
        <authorList>
            <consortium name="The Broad Institute Genomics Platform"/>
            <consortium name="The Broad Institute Genome Sequencing Center for Infectious Disease"/>
            <person name="Wu L."/>
            <person name="Ma J."/>
        </authorList>
    </citation>
    <scope>NUCLEOTIDE SEQUENCE [LARGE SCALE GENOMIC DNA]</scope>
    <source>
        <strain evidence="14">CCUG 55074</strain>
    </source>
</reference>
<name>A0ABW3T0N7_9CAUL</name>
<feature type="active site" evidence="10">
    <location>
        <position position="10"/>
    </location>
</feature>
<evidence type="ECO:0000256" key="7">
    <source>
        <dbReference type="ARBA" id="ARBA00022840"/>
    </source>
</evidence>
<comment type="similarity">
    <text evidence="1 10">Belongs to the GHMP kinase family. IspE subfamily.</text>
</comment>
<evidence type="ECO:0000313" key="13">
    <source>
        <dbReference type="EMBL" id="MFD1189807.1"/>
    </source>
</evidence>
<evidence type="ECO:0000313" key="14">
    <source>
        <dbReference type="Proteomes" id="UP001597216"/>
    </source>
</evidence>
<dbReference type="InterPro" id="IPR014721">
    <property type="entry name" value="Ribsml_uS5_D2-typ_fold_subgr"/>
</dbReference>
<dbReference type="PANTHER" id="PTHR43527">
    <property type="entry name" value="4-DIPHOSPHOCYTIDYL-2-C-METHYL-D-ERYTHRITOL KINASE, CHLOROPLASTIC"/>
    <property type="match status" value="1"/>
</dbReference>
<feature type="binding site" evidence="10">
    <location>
        <begin position="93"/>
        <end position="103"/>
    </location>
    <ligand>
        <name>ATP</name>
        <dbReference type="ChEBI" id="CHEBI:30616"/>
    </ligand>
</feature>
<evidence type="ECO:0000259" key="11">
    <source>
        <dbReference type="Pfam" id="PF00288"/>
    </source>
</evidence>
<comment type="catalytic activity">
    <reaction evidence="10">
        <text>4-CDP-2-C-methyl-D-erythritol + ATP = 4-CDP-2-C-methyl-D-erythritol 2-phosphate + ADP + H(+)</text>
        <dbReference type="Rhea" id="RHEA:18437"/>
        <dbReference type="ChEBI" id="CHEBI:15378"/>
        <dbReference type="ChEBI" id="CHEBI:30616"/>
        <dbReference type="ChEBI" id="CHEBI:57823"/>
        <dbReference type="ChEBI" id="CHEBI:57919"/>
        <dbReference type="ChEBI" id="CHEBI:456216"/>
        <dbReference type="EC" id="2.7.1.148"/>
    </reaction>
</comment>
<evidence type="ECO:0000256" key="6">
    <source>
        <dbReference type="ARBA" id="ARBA00022777"/>
    </source>
</evidence>
<evidence type="ECO:0000256" key="4">
    <source>
        <dbReference type="ARBA" id="ARBA00022679"/>
    </source>
</evidence>
<evidence type="ECO:0000256" key="1">
    <source>
        <dbReference type="ARBA" id="ARBA00009684"/>
    </source>
</evidence>
<comment type="function">
    <text evidence="10">Catalyzes the phosphorylation of the position 2 hydroxy group of 4-diphosphocytidyl-2C-methyl-D-erythritol.</text>
</comment>
<feature type="domain" description="GHMP kinase C-terminal" evidence="12">
    <location>
        <begin position="201"/>
        <end position="273"/>
    </location>
</feature>
<dbReference type="Gene3D" id="3.30.230.10">
    <property type="match status" value="1"/>
</dbReference>
<keyword evidence="8 10" id="KW-0414">Isoprene biosynthesis</keyword>
<keyword evidence="7 10" id="KW-0067">ATP-binding</keyword>
<dbReference type="Pfam" id="PF08544">
    <property type="entry name" value="GHMP_kinases_C"/>
    <property type="match status" value="1"/>
</dbReference>
<dbReference type="NCBIfam" id="NF011202">
    <property type="entry name" value="PRK14608.1"/>
    <property type="match status" value="1"/>
</dbReference>
<evidence type="ECO:0000256" key="10">
    <source>
        <dbReference type="HAMAP-Rule" id="MF_00061"/>
    </source>
</evidence>
<evidence type="ECO:0000256" key="5">
    <source>
        <dbReference type="ARBA" id="ARBA00022741"/>
    </source>
</evidence>
<dbReference type="SUPFAM" id="SSF55060">
    <property type="entry name" value="GHMP Kinase, C-terminal domain"/>
    <property type="match status" value="1"/>
</dbReference>
<feature type="domain" description="GHMP kinase N-terminal" evidence="11">
    <location>
        <begin position="65"/>
        <end position="142"/>
    </location>
</feature>
<comment type="pathway">
    <text evidence="10">Isoprenoid biosynthesis; isopentenyl diphosphate biosynthesis via DXP pathway; isopentenyl diphosphate from 1-deoxy-D-xylulose 5-phosphate: step 3/6.</text>
</comment>
<dbReference type="Proteomes" id="UP001597216">
    <property type="component" value="Unassembled WGS sequence"/>
</dbReference>
<dbReference type="RefSeq" id="WP_377352750.1">
    <property type="nucleotide sequence ID" value="NZ_JBHTLQ010000006.1"/>
</dbReference>
<dbReference type="SUPFAM" id="SSF54211">
    <property type="entry name" value="Ribosomal protein S5 domain 2-like"/>
    <property type="match status" value="1"/>
</dbReference>
<evidence type="ECO:0000259" key="12">
    <source>
        <dbReference type="Pfam" id="PF08544"/>
    </source>
</evidence>
<dbReference type="GO" id="GO:0050515">
    <property type="term" value="F:4-(cytidine 5'-diphospho)-2-C-methyl-D-erythritol kinase activity"/>
    <property type="evidence" value="ECO:0007669"/>
    <property type="project" value="UniProtKB-EC"/>
</dbReference>
<proteinExistence type="inferred from homology"/>
<organism evidence="13 14">
    <name type="scientific">Phenylobacterium conjunctum</name>
    <dbReference type="NCBI Taxonomy" id="1298959"/>
    <lineage>
        <taxon>Bacteria</taxon>
        <taxon>Pseudomonadati</taxon>
        <taxon>Pseudomonadota</taxon>
        <taxon>Alphaproteobacteria</taxon>
        <taxon>Caulobacterales</taxon>
        <taxon>Caulobacteraceae</taxon>
        <taxon>Phenylobacterium</taxon>
    </lineage>
</organism>
<gene>
    <name evidence="10" type="primary">ispE</name>
    <name evidence="13" type="ORF">ACFQ27_04385</name>
</gene>